<comment type="caution">
    <text evidence="2">The sequence shown here is derived from an EMBL/GenBank/DDBJ whole genome shotgun (WGS) entry which is preliminary data.</text>
</comment>
<feature type="region of interest" description="Disordered" evidence="1">
    <location>
        <begin position="44"/>
        <end position="70"/>
    </location>
</feature>
<gene>
    <name evidence="2" type="ORF">CLLU_29980</name>
</gene>
<accession>A0A2T0BDB9</accession>
<dbReference type="Proteomes" id="UP000237798">
    <property type="component" value="Unassembled WGS sequence"/>
</dbReference>
<protein>
    <submittedName>
        <fullName evidence="2">Uncharacterized protein</fullName>
    </submittedName>
</protein>
<reference evidence="2 3" key="1">
    <citation type="submission" date="2018-03" db="EMBL/GenBank/DDBJ databases">
        <title>Genome sequence of Clostridium luticellarii DSM 29923.</title>
        <authorList>
            <person name="Poehlein A."/>
            <person name="Daniel R."/>
        </authorList>
    </citation>
    <scope>NUCLEOTIDE SEQUENCE [LARGE SCALE GENOMIC DNA]</scope>
    <source>
        <strain evidence="2 3">DSM 29923</strain>
    </source>
</reference>
<evidence type="ECO:0000313" key="3">
    <source>
        <dbReference type="Proteomes" id="UP000237798"/>
    </source>
</evidence>
<name>A0A2T0BDB9_9CLOT</name>
<dbReference type="AlphaFoldDB" id="A0A2T0BDB9"/>
<dbReference type="EMBL" id="PVXP01000062">
    <property type="protein sequence ID" value="PRR81900.1"/>
    <property type="molecule type" value="Genomic_DNA"/>
</dbReference>
<dbReference type="OrthoDB" id="1939528at2"/>
<feature type="compositionally biased region" description="Polar residues" evidence="1">
    <location>
        <begin position="52"/>
        <end position="67"/>
    </location>
</feature>
<dbReference type="RefSeq" id="WP_106010569.1">
    <property type="nucleotide sequence ID" value="NZ_PVXP01000062.1"/>
</dbReference>
<keyword evidence="3" id="KW-1185">Reference proteome</keyword>
<proteinExistence type="predicted"/>
<evidence type="ECO:0000313" key="2">
    <source>
        <dbReference type="EMBL" id="PRR81900.1"/>
    </source>
</evidence>
<sequence>MYSYMHSDREIMPMCCYCRANNAMMRGALKRKNRSMFRNDEPVENRIDEGSGITQQPVQQMPNTGQQVPDVEQQMPDMMKSMSQADMEKVNSNTREIIDMFESHHPDIINTLICCGMSVDGARQYLSRVVRMALMHHMMHQT</sequence>
<evidence type="ECO:0000256" key="1">
    <source>
        <dbReference type="SAM" id="MobiDB-lite"/>
    </source>
</evidence>
<organism evidence="2 3">
    <name type="scientific">Clostridium luticellarii</name>
    <dbReference type="NCBI Taxonomy" id="1691940"/>
    <lineage>
        <taxon>Bacteria</taxon>
        <taxon>Bacillati</taxon>
        <taxon>Bacillota</taxon>
        <taxon>Clostridia</taxon>
        <taxon>Eubacteriales</taxon>
        <taxon>Clostridiaceae</taxon>
        <taxon>Clostridium</taxon>
    </lineage>
</organism>